<dbReference type="SUPFAM" id="SSF53822">
    <property type="entry name" value="Periplasmic binding protein-like I"/>
    <property type="match status" value="1"/>
</dbReference>
<dbReference type="CDD" id="cd06267">
    <property type="entry name" value="PBP1_LacI_sugar_binding-like"/>
    <property type="match status" value="1"/>
</dbReference>
<evidence type="ECO:0000256" key="1">
    <source>
        <dbReference type="ARBA" id="ARBA00022491"/>
    </source>
</evidence>
<dbReference type="Gene3D" id="1.10.260.40">
    <property type="entry name" value="lambda repressor-like DNA-binding domains"/>
    <property type="match status" value="1"/>
</dbReference>
<evidence type="ECO:0000256" key="2">
    <source>
        <dbReference type="ARBA" id="ARBA00023015"/>
    </source>
</evidence>
<dbReference type="CDD" id="cd01392">
    <property type="entry name" value="HTH_LacI"/>
    <property type="match status" value="1"/>
</dbReference>
<evidence type="ECO:0000259" key="5">
    <source>
        <dbReference type="PROSITE" id="PS50932"/>
    </source>
</evidence>
<proteinExistence type="predicted"/>
<keyword evidence="3" id="KW-0238">DNA-binding</keyword>
<dbReference type="PRINTS" id="PR00036">
    <property type="entry name" value="HTHLACI"/>
</dbReference>
<dbReference type="InterPro" id="IPR046335">
    <property type="entry name" value="LacI/GalR-like_sensor"/>
</dbReference>
<dbReference type="InterPro" id="IPR010982">
    <property type="entry name" value="Lambda_DNA-bd_dom_sf"/>
</dbReference>
<protein>
    <submittedName>
        <fullName evidence="6">LacI family transcriptional regulator</fullName>
    </submittedName>
</protein>
<keyword evidence="2" id="KW-0805">Transcription regulation</keyword>
<name>A0A7V4DF75_9BACT</name>
<accession>A0A7V4DF75</accession>
<dbReference type="SMART" id="SM00354">
    <property type="entry name" value="HTH_LACI"/>
    <property type="match status" value="1"/>
</dbReference>
<dbReference type="PROSITE" id="PS00356">
    <property type="entry name" value="HTH_LACI_1"/>
    <property type="match status" value="1"/>
</dbReference>
<dbReference type="GO" id="GO:0000976">
    <property type="term" value="F:transcription cis-regulatory region binding"/>
    <property type="evidence" value="ECO:0007669"/>
    <property type="project" value="TreeGrafter"/>
</dbReference>
<dbReference type="Pfam" id="PF00356">
    <property type="entry name" value="LacI"/>
    <property type="match status" value="1"/>
</dbReference>
<dbReference type="EMBL" id="DTFV01000120">
    <property type="protein sequence ID" value="HGI31305.1"/>
    <property type="molecule type" value="Genomic_DNA"/>
</dbReference>
<dbReference type="PANTHER" id="PTHR30146:SF148">
    <property type="entry name" value="HTH-TYPE TRANSCRIPTIONAL REPRESSOR PURR-RELATED"/>
    <property type="match status" value="1"/>
</dbReference>
<dbReference type="PANTHER" id="PTHR30146">
    <property type="entry name" value="LACI-RELATED TRANSCRIPTIONAL REPRESSOR"/>
    <property type="match status" value="1"/>
</dbReference>
<dbReference type="SUPFAM" id="SSF47413">
    <property type="entry name" value="lambda repressor-like DNA-binding domains"/>
    <property type="match status" value="1"/>
</dbReference>
<keyword evidence="1" id="KW-0678">Repressor</keyword>
<dbReference type="InterPro" id="IPR000843">
    <property type="entry name" value="HTH_LacI"/>
</dbReference>
<dbReference type="Pfam" id="PF13377">
    <property type="entry name" value="Peripla_BP_3"/>
    <property type="match status" value="1"/>
</dbReference>
<evidence type="ECO:0000256" key="4">
    <source>
        <dbReference type="ARBA" id="ARBA00023163"/>
    </source>
</evidence>
<evidence type="ECO:0000256" key="3">
    <source>
        <dbReference type="ARBA" id="ARBA00023125"/>
    </source>
</evidence>
<dbReference type="PROSITE" id="PS50932">
    <property type="entry name" value="HTH_LACI_2"/>
    <property type="match status" value="1"/>
</dbReference>
<sequence length="333" mass="37039">MATLKEIAQRAGVSITTVSHVLNGTRPVSTELKKRVLEAMEALGIEPRLPTRKRSSQLVAMLIDDIFNPFFTEVFAAAEATARSMGYHLLLLPSIERGSDLLYLRDLEEKSVDGLIVATRLGIAYLKKAFSTKLPMVFLGGSFDVPFSTSVFLPDKEGAYLATKHLLELGHRDILCLGGPAKFSLFRERFEGHVRALTEWGLTPNPQLMVEMHLTFEEAYRFGREFLRRAQGNVTAVFTHNDPAALGILKAAQDLGIDIPRELSVVGFDNTYVTRFTQPPLTSVDLPKKIIGKRLVELLIRLIQGHNVEPCSIEEVSLSVKASTAPRRKEEKP</sequence>
<organism evidence="6">
    <name type="scientific">Candidatus Caldatribacterium californiense</name>
    <dbReference type="NCBI Taxonomy" id="1454726"/>
    <lineage>
        <taxon>Bacteria</taxon>
        <taxon>Pseudomonadati</taxon>
        <taxon>Atribacterota</taxon>
        <taxon>Atribacteria</taxon>
        <taxon>Atribacterales</taxon>
        <taxon>Candidatus Caldatribacteriaceae</taxon>
        <taxon>Candidatus Caldatribacterium</taxon>
    </lineage>
</organism>
<comment type="caution">
    <text evidence="6">The sequence shown here is derived from an EMBL/GenBank/DDBJ whole genome shotgun (WGS) entry which is preliminary data.</text>
</comment>
<keyword evidence="4" id="KW-0804">Transcription</keyword>
<evidence type="ECO:0000313" key="6">
    <source>
        <dbReference type="EMBL" id="HGI31305.1"/>
    </source>
</evidence>
<dbReference type="GO" id="GO:0003700">
    <property type="term" value="F:DNA-binding transcription factor activity"/>
    <property type="evidence" value="ECO:0007669"/>
    <property type="project" value="TreeGrafter"/>
</dbReference>
<reference evidence="6" key="1">
    <citation type="journal article" date="2020" name="mSystems">
        <title>Genome- and Community-Level Interaction Insights into Carbon Utilization and Element Cycling Functions of Hydrothermarchaeota in Hydrothermal Sediment.</title>
        <authorList>
            <person name="Zhou Z."/>
            <person name="Liu Y."/>
            <person name="Xu W."/>
            <person name="Pan J."/>
            <person name="Luo Z.H."/>
            <person name="Li M."/>
        </authorList>
    </citation>
    <scope>NUCLEOTIDE SEQUENCE [LARGE SCALE GENOMIC DNA]</scope>
    <source>
        <strain evidence="6">SpSt-747</strain>
    </source>
</reference>
<dbReference type="InterPro" id="IPR028082">
    <property type="entry name" value="Peripla_BP_I"/>
</dbReference>
<dbReference type="AlphaFoldDB" id="A0A7V4DF75"/>
<dbReference type="Gene3D" id="3.40.50.2300">
    <property type="match status" value="2"/>
</dbReference>
<feature type="domain" description="HTH lacI-type" evidence="5">
    <location>
        <begin position="2"/>
        <end position="56"/>
    </location>
</feature>
<gene>
    <name evidence="6" type="ORF">ENV30_08400</name>
</gene>